<evidence type="ECO:0000256" key="1">
    <source>
        <dbReference type="SAM" id="Phobius"/>
    </source>
</evidence>
<protein>
    <submittedName>
        <fullName evidence="2">Uncharacterized protein</fullName>
    </submittedName>
</protein>
<reference evidence="2 3" key="1">
    <citation type="submission" date="2020-08" db="EMBL/GenBank/DDBJ databases">
        <title>A Genomic Blueprint of the Chicken Gut Microbiome.</title>
        <authorList>
            <person name="Gilroy R."/>
            <person name="Ravi A."/>
            <person name="Getino M."/>
            <person name="Pursley I."/>
            <person name="Horton D.L."/>
            <person name="Alikhan N.-F."/>
            <person name="Baker D."/>
            <person name="Gharbi K."/>
            <person name="Hall N."/>
            <person name="Watson M."/>
            <person name="Adriaenssens E.M."/>
            <person name="Foster-Nyarko E."/>
            <person name="Jarju S."/>
            <person name="Secka A."/>
            <person name="Antonio M."/>
            <person name="Oren A."/>
            <person name="Chaudhuri R."/>
            <person name="La Ragione R.M."/>
            <person name="Hildebrand F."/>
            <person name="Pallen M.J."/>
        </authorList>
    </citation>
    <scope>NUCLEOTIDE SEQUENCE [LARGE SCALE GENOMIC DNA]</scope>
    <source>
        <strain evidence="2 3">Sa3CUA8</strain>
    </source>
</reference>
<organism evidence="2 3">
    <name type="scientific">Sporosarcina gallistercoris</name>
    <dbReference type="NCBI Taxonomy" id="2762245"/>
    <lineage>
        <taxon>Bacteria</taxon>
        <taxon>Bacillati</taxon>
        <taxon>Bacillota</taxon>
        <taxon>Bacilli</taxon>
        <taxon>Bacillales</taxon>
        <taxon>Caryophanaceae</taxon>
        <taxon>Sporosarcina</taxon>
    </lineage>
</organism>
<keyword evidence="3" id="KW-1185">Reference proteome</keyword>
<dbReference type="Proteomes" id="UP000659496">
    <property type="component" value="Unassembled WGS sequence"/>
</dbReference>
<dbReference type="RefSeq" id="WP_191689559.1">
    <property type="nucleotide sequence ID" value="NZ_JACSQY010000005.1"/>
</dbReference>
<evidence type="ECO:0000313" key="3">
    <source>
        <dbReference type="Proteomes" id="UP000659496"/>
    </source>
</evidence>
<name>A0ABR8PJP9_9BACL</name>
<comment type="caution">
    <text evidence="2">The sequence shown here is derived from an EMBL/GenBank/DDBJ whole genome shotgun (WGS) entry which is preliminary data.</text>
</comment>
<keyword evidence="1" id="KW-0472">Membrane</keyword>
<gene>
    <name evidence="2" type="ORF">H9659_08750</name>
</gene>
<accession>A0ABR8PJP9</accession>
<keyword evidence="1" id="KW-0812">Transmembrane</keyword>
<feature type="transmembrane region" description="Helical" evidence="1">
    <location>
        <begin position="33"/>
        <end position="61"/>
    </location>
</feature>
<evidence type="ECO:0000313" key="2">
    <source>
        <dbReference type="EMBL" id="MBD7908417.1"/>
    </source>
</evidence>
<feature type="transmembrane region" description="Helical" evidence="1">
    <location>
        <begin position="68"/>
        <end position="86"/>
    </location>
</feature>
<keyword evidence="1" id="KW-1133">Transmembrane helix</keyword>
<sequence length="178" mass="20114">MVIGISLLLLAPFAVFLLPNFIANSIYFKSGSWFIFVSFGVYTVYAVGFALLIAAAFVLYIMYMSKKSLIISVGLTILACASFYIASLNYTMLSDDGITYRPLLSFHPHSYSWGEVEEAVYRSVPAKDGNSEFDFKFDDDVMLTLTMNRLFMKFLPPIENRLSYEGVEVEKILVPLKE</sequence>
<dbReference type="EMBL" id="JACSQY010000005">
    <property type="protein sequence ID" value="MBD7908417.1"/>
    <property type="molecule type" value="Genomic_DNA"/>
</dbReference>
<proteinExistence type="predicted"/>